<sequence length="188" mass="21033">MNQNLEPEINLLQFHINVYMEDRGDLDELGTSNKSHIYMGNSLAVAGGGKKKAKVMKINGEIFKLKTPIKVIKVIKDYPGHVLLEANAFKRFGIRADPLDVEEYLEAGKLYFLVELPKLPETKIPVVRAEAGGGLDGCGSVRVKVRLPKAEVDKMIGESRDEEELAERIVDRYVKNAGDDGRWLVGRR</sequence>
<dbReference type="Pfam" id="PF14009">
    <property type="entry name" value="PADRE"/>
    <property type="match status" value="1"/>
</dbReference>
<dbReference type="AlphaFoldDB" id="A0A5N6ML41"/>
<comment type="caution">
    <text evidence="1">The sequence shown here is derived from an EMBL/GenBank/DDBJ whole genome shotgun (WGS) entry which is preliminary data.</text>
</comment>
<evidence type="ECO:0000313" key="2">
    <source>
        <dbReference type="Proteomes" id="UP000326396"/>
    </source>
</evidence>
<evidence type="ECO:0000313" key="1">
    <source>
        <dbReference type="EMBL" id="KAD3640828.1"/>
    </source>
</evidence>
<dbReference type="PANTHER" id="PTHR33148:SF6">
    <property type="entry name" value="DUF4228 DOMAIN-CONTAINING PROTEIN"/>
    <property type="match status" value="1"/>
</dbReference>
<name>A0A5N6ML41_9ASTR</name>
<dbReference type="EMBL" id="SZYD01000015">
    <property type="protein sequence ID" value="KAD3640828.1"/>
    <property type="molecule type" value="Genomic_DNA"/>
</dbReference>
<reference evidence="1 2" key="1">
    <citation type="submission" date="2019-05" db="EMBL/GenBank/DDBJ databases">
        <title>Mikania micrantha, genome provides insights into the molecular mechanism of rapid growth.</title>
        <authorList>
            <person name="Liu B."/>
        </authorList>
    </citation>
    <scope>NUCLEOTIDE SEQUENCE [LARGE SCALE GENOMIC DNA]</scope>
    <source>
        <strain evidence="1">NLD-2019</strain>
        <tissue evidence="1">Leaf</tissue>
    </source>
</reference>
<protein>
    <submittedName>
        <fullName evidence="1">Uncharacterized protein</fullName>
    </submittedName>
</protein>
<dbReference type="InterPro" id="IPR025322">
    <property type="entry name" value="PADRE_dom"/>
</dbReference>
<dbReference type="OrthoDB" id="676555at2759"/>
<accession>A0A5N6ML41</accession>
<gene>
    <name evidence="1" type="ORF">E3N88_30051</name>
</gene>
<keyword evidence="2" id="KW-1185">Reference proteome</keyword>
<dbReference type="PANTHER" id="PTHR33148">
    <property type="entry name" value="PLASTID MOVEMENT IMPAIRED PROTEIN-RELATED"/>
    <property type="match status" value="1"/>
</dbReference>
<proteinExistence type="predicted"/>
<dbReference type="Proteomes" id="UP000326396">
    <property type="component" value="Linkage Group LG5"/>
</dbReference>
<organism evidence="1 2">
    <name type="scientific">Mikania micrantha</name>
    <name type="common">bitter vine</name>
    <dbReference type="NCBI Taxonomy" id="192012"/>
    <lineage>
        <taxon>Eukaryota</taxon>
        <taxon>Viridiplantae</taxon>
        <taxon>Streptophyta</taxon>
        <taxon>Embryophyta</taxon>
        <taxon>Tracheophyta</taxon>
        <taxon>Spermatophyta</taxon>
        <taxon>Magnoliopsida</taxon>
        <taxon>eudicotyledons</taxon>
        <taxon>Gunneridae</taxon>
        <taxon>Pentapetalae</taxon>
        <taxon>asterids</taxon>
        <taxon>campanulids</taxon>
        <taxon>Asterales</taxon>
        <taxon>Asteraceae</taxon>
        <taxon>Asteroideae</taxon>
        <taxon>Heliantheae alliance</taxon>
        <taxon>Eupatorieae</taxon>
        <taxon>Mikania</taxon>
    </lineage>
</organism>